<dbReference type="PANTHER" id="PTHR42891">
    <property type="entry name" value="D-GLYCERO-BETA-D-MANNO-HEPTOSE-1,7-BISPHOSPHATE 7-PHOSPHATASE"/>
    <property type="match status" value="1"/>
</dbReference>
<proteinExistence type="inferred from homology"/>
<comment type="subcellular location">
    <subcellularLocation>
        <location evidence="4">Cytoplasm</location>
    </subcellularLocation>
</comment>
<keyword evidence="10" id="KW-0963">Cytoplasm</keyword>
<evidence type="ECO:0000256" key="4">
    <source>
        <dbReference type="ARBA" id="ARBA00004496"/>
    </source>
</evidence>
<reference evidence="17" key="1">
    <citation type="submission" date="2020-09" db="EMBL/GenBank/DDBJ databases">
        <title>Genome seq and assembly of Limnohabitants sp.</title>
        <authorList>
            <person name="Chhetri G."/>
        </authorList>
    </citation>
    <scope>NUCLEOTIDE SEQUENCE</scope>
    <source>
        <strain evidence="17">JUR4</strain>
    </source>
</reference>
<dbReference type="EMBL" id="JACYFT010000001">
    <property type="protein sequence ID" value="MBD8049769.1"/>
    <property type="molecule type" value="Genomic_DNA"/>
</dbReference>
<dbReference type="NCBIfam" id="NF006506">
    <property type="entry name" value="PRK08942.1"/>
    <property type="match status" value="1"/>
</dbReference>
<dbReference type="InterPro" id="IPR023214">
    <property type="entry name" value="HAD_sf"/>
</dbReference>
<evidence type="ECO:0000256" key="5">
    <source>
        <dbReference type="ARBA" id="ARBA00004708"/>
    </source>
</evidence>
<keyword evidence="11" id="KW-0479">Metal-binding</keyword>
<keyword evidence="12 17" id="KW-0378">Hydrolase</keyword>
<keyword evidence="13" id="KW-0862">Zinc</keyword>
<evidence type="ECO:0000256" key="11">
    <source>
        <dbReference type="ARBA" id="ARBA00022723"/>
    </source>
</evidence>
<dbReference type="Pfam" id="PF00702">
    <property type="entry name" value="Hydrolase"/>
    <property type="match status" value="1"/>
</dbReference>
<dbReference type="InterPro" id="IPR006549">
    <property type="entry name" value="HAD-SF_hydro_IIIA"/>
</dbReference>
<dbReference type="Proteomes" id="UP000647424">
    <property type="component" value="Unassembled WGS sequence"/>
</dbReference>
<dbReference type="PANTHER" id="PTHR42891:SF1">
    <property type="entry name" value="D-GLYCERO-BETA-D-MANNO-HEPTOSE-1,7-BISPHOSPHATE 7-PHOSPHATASE"/>
    <property type="match status" value="1"/>
</dbReference>
<gene>
    <name evidence="17" type="primary">gmhB</name>
    <name evidence="17" type="ORF">IC609_04365</name>
</gene>
<evidence type="ECO:0000256" key="3">
    <source>
        <dbReference type="ARBA" id="ARBA00001947"/>
    </source>
</evidence>
<evidence type="ECO:0000313" key="18">
    <source>
        <dbReference type="Proteomes" id="UP000647424"/>
    </source>
</evidence>
<comment type="pathway">
    <text evidence="5">Nucleotide-sugar biosynthesis; ADP-L-glycero-beta-D-manno-heptose biosynthesis; ADP-L-glycero-beta-D-manno-heptose from D-glycero-beta-D-manno-heptose 7-phosphate: step 2/4.</text>
</comment>
<evidence type="ECO:0000256" key="6">
    <source>
        <dbReference type="ARBA" id="ARBA00005628"/>
    </source>
</evidence>
<dbReference type="InterPro" id="IPR036412">
    <property type="entry name" value="HAD-like_sf"/>
</dbReference>
<dbReference type="NCBIfam" id="TIGR01656">
    <property type="entry name" value="Histidinol-ppas"/>
    <property type="match status" value="1"/>
</dbReference>
<dbReference type="AlphaFoldDB" id="A0A927FEA6"/>
<comment type="catalytic activity">
    <reaction evidence="1">
        <text>D-glycero-beta-D-manno-heptose 1,7-bisphosphate + H2O = D-glycero-beta-D-manno-heptose 1-phosphate + phosphate</text>
        <dbReference type="Rhea" id="RHEA:28518"/>
        <dbReference type="ChEBI" id="CHEBI:15377"/>
        <dbReference type="ChEBI" id="CHEBI:43474"/>
        <dbReference type="ChEBI" id="CHEBI:60208"/>
        <dbReference type="ChEBI" id="CHEBI:61593"/>
        <dbReference type="EC" id="3.1.3.82"/>
    </reaction>
</comment>
<organism evidence="17 18">
    <name type="scientific">Limnohabitans radicicola</name>
    <dbReference type="NCBI Taxonomy" id="2771427"/>
    <lineage>
        <taxon>Bacteria</taxon>
        <taxon>Pseudomonadati</taxon>
        <taxon>Pseudomonadota</taxon>
        <taxon>Betaproteobacteria</taxon>
        <taxon>Burkholderiales</taxon>
        <taxon>Comamonadaceae</taxon>
        <taxon>Limnohabitans</taxon>
    </lineage>
</organism>
<dbReference type="GO" id="GO:0005737">
    <property type="term" value="C:cytoplasm"/>
    <property type="evidence" value="ECO:0007669"/>
    <property type="project" value="UniProtKB-SubCell"/>
</dbReference>
<evidence type="ECO:0000256" key="1">
    <source>
        <dbReference type="ARBA" id="ARBA00001226"/>
    </source>
</evidence>
<evidence type="ECO:0000256" key="8">
    <source>
        <dbReference type="ARBA" id="ARBA00012987"/>
    </source>
</evidence>
<evidence type="ECO:0000256" key="13">
    <source>
        <dbReference type="ARBA" id="ARBA00022833"/>
    </source>
</evidence>
<protein>
    <recommendedName>
        <fullName evidence="9">D-glycero-beta-D-manno-heptose-1,7-bisphosphate 7-phosphatase</fullName>
        <ecNumber evidence="8">3.1.3.82</ecNumber>
    </recommendedName>
    <alternativeName>
        <fullName evidence="16">D,D-heptose 1,7-bisphosphate phosphatase</fullName>
    </alternativeName>
</protein>
<evidence type="ECO:0000256" key="16">
    <source>
        <dbReference type="ARBA" id="ARBA00031828"/>
    </source>
</evidence>
<dbReference type="NCBIfam" id="TIGR01662">
    <property type="entry name" value="HAD-SF-IIIA"/>
    <property type="match status" value="1"/>
</dbReference>
<dbReference type="InterPro" id="IPR006543">
    <property type="entry name" value="Histidinol-phos"/>
</dbReference>
<accession>A0A927FEA6</accession>
<dbReference type="GO" id="GO:0005975">
    <property type="term" value="P:carbohydrate metabolic process"/>
    <property type="evidence" value="ECO:0007669"/>
    <property type="project" value="InterPro"/>
</dbReference>
<evidence type="ECO:0000256" key="10">
    <source>
        <dbReference type="ARBA" id="ARBA00022490"/>
    </source>
</evidence>
<evidence type="ECO:0000256" key="2">
    <source>
        <dbReference type="ARBA" id="ARBA00001946"/>
    </source>
</evidence>
<dbReference type="CDD" id="cd07503">
    <property type="entry name" value="HAD_HisB-N"/>
    <property type="match status" value="1"/>
</dbReference>
<dbReference type="SUPFAM" id="SSF56784">
    <property type="entry name" value="HAD-like"/>
    <property type="match status" value="1"/>
</dbReference>
<sequence length="194" mass="20461">MNANLKLVILDRDGTINRASDEFIKSPEEWHPLPGAMEAISRLNHAGYHVVLATNQSGLGRGLFDVAALNAVHSHMIKTLAAAGGRIDAIFYCPHAPDEGCGCRKPWPGLFAQIAERYGVSLQGVPCIGDSLRDMQAAEAAGCAPHLVCTGRHADLLGQAVPPGFPVNTRIHADLAACVDQLLGLETSNPALAA</sequence>
<evidence type="ECO:0000256" key="7">
    <source>
        <dbReference type="ARBA" id="ARBA00011245"/>
    </source>
</evidence>
<evidence type="ECO:0000256" key="12">
    <source>
        <dbReference type="ARBA" id="ARBA00022801"/>
    </source>
</evidence>
<dbReference type="EC" id="3.1.3.82" evidence="8"/>
<dbReference type="InterPro" id="IPR004446">
    <property type="entry name" value="Heptose_bisP_phosphatase"/>
</dbReference>
<evidence type="ECO:0000256" key="9">
    <source>
        <dbReference type="ARBA" id="ARBA00014542"/>
    </source>
</evidence>
<comment type="cofactor">
    <cofactor evidence="3">
        <name>Zn(2+)</name>
        <dbReference type="ChEBI" id="CHEBI:29105"/>
    </cofactor>
</comment>
<comment type="subunit">
    <text evidence="7">Monomer.</text>
</comment>
<name>A0A927FEA6_9BURK</name>
<comment type="caution">
    <text evidence="17">The sequence shown here is derived from an EMBL/GenBank/DDBJ whole genome shotgun (WGS) entry which is preliminary data.</text>
</comment>
<keyword evidence="18" id="KW-1185">Reference proteome</keyword>
<evidence type="ECO:0000256" key="14">
    <source>
        <dbReference type="ARBA" id="ARBA00022842"/>
    </source>
</evidence>
<keyword evidence="15" id="KW-0119">Carbohydrate metabolism</keyword>
<keyword evidence="14" id="KW-0460">Magnesium</keyword>
<dbReference type="RefSeq" id="WP_191818216.1">
    <property type="nucleotide sequence ID" value="NZ_JACYFT010000001.1"/>
</dbReference>
<comment type="similarity">
    <text evidence="6">Belongs to the GmhB family.</text>
</comment>
<comment type="cofactor">
    <cofactor evidence="2">
        <name>Mg(2+)</name>
        <dbReference type="ChEBI" id="CHEBI:18420"/>
    </cofactor>
</comment>
<evidence type="ECO:0000313" key="17">
    <source>
        <dbReference type="EMBL" id="MBD8049769.1"/>
    </source>
</evidence>
<evidence type="ECO:0000256" key="15">
    <source>
        <dbReference type="ARBA" id="ARBA00023277"/>
    </source>
</evidence>
<dbReference type="Gene3D" id="3.40.50.1000">
    <property type="entry name" value="HAD superfamily/HAD-like"/>
    <property type="match status" value="1"/>
</dbReference>
<dbReference type="FunFam" id="3.40.50.1000:FF:000168">
    <property type="entry name" value="D,D-heptose 1,7-bisphosphate phosphatase"/>
    <property type="match status" value="1"/>
</dbReference>
<dbReference type="GO" id="GO:0034200">
    <property type="term" value="F:D-glycero-beta-D-manno-heptose 1,7-bisphosphate 7-phosphatase activity"/>
    <property type="evidence" value="ECO:0007669"/>
    <property type="project" value="UniProtKB-EC"/>
</dbReference>
<dbReference type="GO" id="GO:0046872">
    <property type="term" value="F:metal ion binding"/>
    <property type="evidence" value="ECO:0007669"/>
    <property type="project" value="UniProtKB-KW"/>
</dbReference>